<keyword evidence="6" id="KW-1185">Reference proteome</keyword>
<comment type="subcellular location">
    <subcellularLocation>
        <location evidence="2">Cytoplasm</location>
    </subcellularLocation>
</comment>
<dbReference type="InterPro" id="IPR012340">
    <property type="entry name" value="NA-bd_OB-fold"/>
</dbReference>
<dbReference type="SUPFAM" id="SSF50249">
    <property type="entry name" value="Nucleic acid-binding proteins"/>
    <property type="match status" value="1"/>
</dbReference>
<dbReference type="OrthoDB" id="72963at2"/>
<dbReference type="EMBL" id="QPJK01000006">
    <property type="protein sequence ID" value="RCW69229.1"/>
    <property type="molecule type" value="Genomic_DNA"/>
</dbReference>
<dbReference type="GO" id="GO:0005829">
    <property type="term" value="C:cytosol"/>
    <property type="evidence" value="ECO:0007669"/>
    <property type="project" value="UniProtKB-ARBA"/>
</dbReference>
<reference evidence="5 6" key="1">
    <citation type="submission" date="2018-07" db="EMBL/GenBank/DDBJ databases">
        <title>Genomic Encyclopedia of Type Strains, Phase IV (KMG-IV): sequencing the most valuable type-strain genomes for metagenomic binning, comparative biology and taxonomic classification.</title>
        <authorList>
            <person name="Goeker M."/>
        </authorList>
    </citation>
    <scope>NUCLEOTIDE SEQUENCE [LARGE SCALE GENOMIC DNA]</scope>
    <source>
        <strain evidence="5 6">DSM 21634</strain>
    </source>
</reference>
<comment type="caution">
    <text evidence="5">The sequence shown here is derived from an EMBL/GenBank/DDBJ whole genome shotgun (WGS) entry which is preliminary data.</text>
</comment>
<dbReference type="AlphaFoldDB" id="A0A368XNU7"/>
<feature type="transmembrane region" description="Helical" evidence="3">
    <location>
        <begin position="148"/>
        <end position="172"/>
    </location>
</feature>
<feature type="transmembrane region" description="Helical" evidence="3">
    <location>
        <begin position="115"/>
        <end position="136"/>
    </location>
</feature>
<feature type="domain" description="CSD" evidence="4">
    <location>
        <begin position="5"/>
        <end position="70"/>
    </location>
</feature>
<keyword evidence="3" id="KW-0472">Membrane</keyword>
<gene>
    <name evidence="5" type="ORF">DES41_106100</name>
</gene>
<evidence type="ECO:0000313" key="5">
    <source>
        <dbReference type="EMBL" id="RCW69229.1"/>
    </source>
</evidence>
<evidence type="ECO:0000256" key="1">
    <source>
        <dbReference type="ARBA" id="ARBA00022553"/>
    </source>
</evidence>
<dbReference type="PROSITE" id="PS00352">
    <property type="entry name" value="CSD_1"/>
    <property type="match status" value="1"/>
</dbReference>
<evidence type="ECO:0000256" key="3">
    <source>
        <dbReference type="SAM" id="Phobius"/>
    </source>
</evidence>
<evidence type="ECO:0000256" key="2">
    <source>
        <dbReference type="RuleBase" id="RU000408"/>
    </source>
</evidence>
<proteinExistence type="predicted"/>
<dbReference type="InterPro" id="IPR019844">
    <property type="entry name" value="CSD_CS"/>
</dbReference>
<evidence type="ECO:0000313" key="6">
    <source>
        <dbReference type="Proteomes" id="UP000252884"/>
    </source>
</evidence>
<feature type="transmembrane region" description="Helical" evidence="3">
    <location>
        <begin position="184"/>
        <end position="204"/>
    </location>
</feature>
<evidence type="ECO:0000259" key="4">
    <source>
        <dbReference type="PROSITE" id="PS51857"/>
    </source>
</evidence>
<accession>A0A368XNU7</accession>
<dbReference type="Gene3D" id="2.40.50.140">
    <property type="entry name" value="Nucleic acid-binding proteins"/>
    <property type="match status" value="1"/>
</dbReference>
<dbReference type="Pfam" id="PF00313">
    <property type="entry name" value="CSD"/>
    <property type="match status" value="1"/>
</dbReference>
<dbReference type="GO" id="GO:0043488">
    <property type="term" value="P:regulation of mRNA stability"/>
    <property type="evidence" value="ECO:0007669"/>
    <property type="project" value="TreeGrafter"/>
</dbReference>
<organism evidence="5 6">
    <name type="scientific">Pseudorhodoferax soli</name>
    <dbReference type="NCBI Taxonomy" id="545864"/>
    <lineage>
        <taxon>Bacteria</taxon>
        <taxon>Pseudomonadati</taxon>
        <taxon>Pseudomonadota</taxon>
        <taxon>Betaproteobacteria</taxon>
        <taxon>Burkholderiales</taxon>
        <taxon>Comamonadaceae</taxon>
    </lineage>
</organism>
<keyword evidence="3" id="KW-0812">Transmembrane</keyword>
<dbReference type="GO" id="GO:0003730">
    <property type="term" value="F:mRNA 3'-UTR binding"/>
    <property type="evidence" value="ECO:0007669"/>
    <property type="project" value="TreeGrafter"/>
</dbReference>
<protein>
    <submittedName>
        <fullName evidence="5">Uncharacterized membrane protein YsdA (DUF1294 family)</fullName>
    </submittedName>
</protein>
<keyword evidence="1" id="KW-0597">Phosphoprotein</keyword>
<dbReference type="SMART" id="SM00357">
    <property type="entry name" value="CSP"/>
    <property type="match status" value="1"/>
</dbReference>
<dbReference type="PROSITE" id="PS51857">
    <property type="entry name" value="CSD_2"/>
    <property type="match status" value="1"/>
</dbReference>
<dbReference type="Pfam" id="PF06961">
    <property type="entry name" value="DUF1294"/>
    <property type="match status" value="1"/>
</dbReference>
<dbReference type="PANTHER" id="PTHR12962">
    <property type="entry name" value="CALCIUM-REGULATED HEAT STABLE PROTEIN CRHSP-24-RELATED"/>
    <property type="match status" value="1"/>
</dbReference>
<dbReference type="Proteomes" id="UP000252884">
    <property type="component" value="Unassembled WGS sequence"/>
</dbReference>
<sequence>MAAPRFTGTVSAWNDERGFGFIQADQGGPEIFAHIKSFPARNGRPQPRQRVSFEVEIGREGKKRASKVALVQAARAPAPRAPRRQDSPAPWSAASALAIPAFVLVYAAVALLWRVPAWVAGLYLVASAACFLAYAIDKSAATAGRWRIAESTLLLLGLAGGWPGAIVAQQLLRHKTSKAAFRAAFWGTVALNVVAFVVLHAPLLQAWRR</sequence>
<feature type="transmembrane region" description="Helical" evidence="3">
    <location>
        <begin position="89"/>
        <end position="109"/>
    </location>
</feature>
<name>A0A368XNU7_9BURK</name>
<dbReference type="RefSeq" id="WP_114469654.1">
    <property type="nucleotide sequence ID" value="NZ_QPJK01000006.1"/>
</dbReference>
<dbReference type="InterPro" id="IPR002059">
    <property type="entry name" value="CSP_DNA-bd"/>
</dbReference>
<dbReference type="PANTHER" id="PTHR12962:SF1">
    <property type="entry name" value="COLD SHOCK DOMAIN-CONTAINING PROTEIN CG9705"/>
    <property type="match status" value="1"/>
</dbReference>
<dbReference type="InterPro" id="IPR052069">
    <property type="entry name" value="Ca-reg_mRNA-binding_domain"/>
</dbReference>
<keyword evidence="3" id="KW-1133">Transmembrane helix</keyword>
<dbReference type="InterPro" id="IPR010718">
    <property type="entry name" value="DUF1294"/>
</dbReference>
<dbReference type="InterPro" id="IPR011129">
    <property type="entry name" value="CSD"/>
</dbReference>